<evidence type="ECO:0000256" key="2">
    <source>
        <dbReference type="ARBA" id="ARBA00022801"/>
    </source>
</evidence>
<feature type="binding site" evidence="5">
    <location>
        <begin position="221"/>
        <end position="228"/>
    </location>
    <ligand>
        <name>ATP</name>
        <dbReference type="ChEBI" id="CHEBI:30616"/>
    </ligand>
</feature>
<dbReference type="InterPro" id="IPR027417">
    <property type="entry name" value="P-loop_NTPase"/>
</dbReference>
<evidence type="ECO:0000256" key="1">
    <source>
        <dbReference type="ARBA" id="ARBA00022741"/>
    </source>
</evidence>
<dbReference type="InterPro" id="IPR000212">
    <property type="entry name" value="DNA_helicase_UvrD/REP"/>
</dbReference>
<organism evidence="7 8">
    <name type="scientific">Staphylococcus delphini</name>
    <dbReference type="NCBI Taxonomy" id="53344"/>
    <lineage>
        <taxon>Bacteria</taxon>
        <taxon>Bacillati</taxon>
        <taxon>Bacillota</taxon>
        <taxon>Bacilli</taxon>
        <taxon>Bacillales</taxon>
        <taxon>Staphylococcaceae</taxon>
        <taxon>Staphylococcus</taxon>
        <taxon>Staphylococcus intermedius group</taxon>
    </lineage>
</organism>
<proteinExistence type="predicted"/>
<evidence type="ECO:0000256" key="4">
    <source>
        <dbReference type="ARBA" id="ARBA00022840"/>
    </source>
</evidence>
<dbReference type="SUPFAM" id="SSF52540">
    <property type="entry name" value="P-loop containing nucleoside triphosphate hydrolases"/>
    <property type="match status" value="1"/>
</dbReference>
<reference evidence="7" key="1">
    <citation type="journal article" date="2021" name="Front. Microbiol.">
        <title>Presence and Characterization of a Novel cfr-Carrying Tn558 Transposon Derivative in Staphylococcus delphini Isolated From Retail Food.</title>
        <authorList>
            <person name="Zhang F."/>
            <person name="Wu S."/>
            <person name="Huang J."/>
            <person name="Yang R."/>
            <person name="Zhang J."/>
            <person name="Lei T."/>
            <person name="Dai J."/>
            <person name="Ding Y."/>
            <person name="Xue L."/>
            <person name="Wang J."/>
            <person name="Chen M."/>
            <person name="Wu Q."/>
        </authorList>
    </citation>
    <scope>NUCLEOTIDE SEQUENCE</scope>
    <source>
        <strain evidence="7">2794-1</strain>
    </source>
</reference>
<keyword evidence="2 5" id="KW-0378">Hydrolase</keyword>
<dbReference type="Gene3D" id="3.40.50.300">
    <property type="entry name" value="P-loop containing nucleotide triphosphate hydrolases"/>
    <property type="match status" value="2"/>
</dbReference>
<gene>
    <name evidence="7" type="ORF">IPU22_09435</name>
</gene>
<dbReference type="PROSITE" id="PS51198">
    <property type="entry name" value="UVRD_HELICASE_ATP_BIND"/>
    <property type="match status" value="1"/>
</dbReference>
<keyword evidence="1 5" id="KW-0547">Nucleotide-binding</keyword>
<sequence length="681" mass="80050">MSMSFEEEQVYLIETQHFIEKALEDLSQSQDAVKNKIMNRRKEMNAHEAWMLNMDDANGSDHAQDLNSLRMDERTYNQYHDKLNAYQRLLDKPYFGKVVLEDGALYIGTQTLMDSNYRVLVCDWRAPIASLFYENELGKLSYETETGRTVFEEVKGRRQFKIVKGQLIDYVDSDMFIGDTELMDYQMNMSRHKLGNIVSTIQSDQNEIIRLPMNIDVVVLGPPGSGKTAIAMQRIAYLLFKYKKKVTHENLMLLAPNRIFNDYVSDVLPELGERHIEVKSLMNIVNKITYFKSITVERKSAMITRVYRDKTAEQQFYHKSSVEFFQFMSKQLVSSTYPLYFKDVTDQTGRIVISKEDISTLYNNYRAHHDLSIAIQKLTNDLIALYQKEYKRLFAQNYAELENQNTYIGEKADIVAQSKAQTVRTLKRTKWMLQSYRFIHIEKLYQRLCRDYHLNQRLKKESMHYEDFWALVWLYTKIVRRPDNHFKHILVDEVQDYSIFQLDILRQCYPEAHFTFLGDLNQNFLSKPFIDFENFNMPIKQLTTSYRSTKAINRYLEQLKGTHTKVVSVEGNPIIEVSNATIQHIRDILKQAKHDVAIVVPSQTEGEILYHALRNDIQLKLIEEDDSFVAVGYIVIPYDLVKGFEYHTVISWRHNDYESTNIQYIIASRAISQLYLLEVST</sequence>
<evidence type="ECO:0000313" key="7">
    <source>
        <dbReference type="EMBL" id="QUM68790.1"/>
    </source>
</evidence>
<evidence type="ECO:0000256" key="3">
    <source>
        <dbReference type="ARBA" id="ARBA00022806"/>
    </source>
</evidence>
<evidence type="ECO:0000259" key="6">
    <source>
        <dbReference type="PROSITE" id="PS51198"/>
    </source>
</evidence>
<evidence type="ECO:0000256" key="5">
    <source>
        <dbReference type="PROSITE-ProRule" id="PRU00560"/>
    </source>
</evidence>
<keyword evidence="3 5" id="KW-0347">Helicase</keyword>
<dbReference type="GO" id="GO:0016787">
    <property type="term" value="F:hydrolase activity"/>
    <property type="evidence" value="ECO:0007669"/>
    <property type="project" value="UniProtKB-UniRule"/>
</dbReference>
<dbReference type="InterPro" id="IPR014016">
    <property type="entry name" value="UvrD-like_ATP-bd"/>
</dbReference>
<dbReference type="EMBL" id="CP063367">
    <property type="protein sequence ID" value="QUM68790.1"/>
    <property type="molecule type" value="Genomic_DNA"/>
</dbReference>
<dbReference type="AlphaFoldDB" id="A0AAQ0D622"/>
<protein>
    <submittedName>
        <fullName evidence="7">UvrD-helicase domain-containing protein</fullName>
    </submittedName>
</protein>
<dbReference type="GO" id="GO:0005524">
    <property type="term" value="F:ATP binding"/>
    <property type="evidence" value="ECO:0007669"/>
    <property type="project" value="UniProtKB-UniRule"/>
</dbReference>
<feature type="domain" description="UvrD-like helicase ATP-binding" evidence="6">
    <location>
        <begin position="200"/>
        <end position="549"/>
    </location>
</feature>
<evidence type="ECO:0000313" key="8">
    <source>
        <dbReference type="Proteomes" id="UP000675994"/>
    </source>
</evidence>
<dbReference type="GO" id="GO:0043138">
    <property type="term" value="F:3'-5' DNA helicase activity"/>
    <property type="evidence" value="ECO:0007669"/>
    <property type="project" value="TreeGrafter"/>
</dbReference>
<dbReference type="PANTHER" id="PTHR11070:SF17">
    <property type="entry name" value="DNA HELICASE IV"/>
    <property type="match status" value="1"/>
</dbReference>
<accession>A0AAQ0D622</accession>
<dbReference type="GO" id="GO:0003677">
    <property type="term" value="F:DNA binding"/>
    <property type="evidence" value="ECO:0007669"/>
    <property type="project" value="InterPro"/>
</dbReference>
<dbReference type="Pfam" id="PF00580">
    <property type="entry name" value="UvrD-helicase"/>
    <property type="match status" value="1"/>
</dbReference>
<keyword evidence="4 5" id="KW-0067">ATP-binding</keyword>
<dbReference type="GO" id="GO:0005829">
    <property type="term" value="C:cytosol"/>
    <property type="evidence" value="ECO:0007669"/>
    <property type="project" value="TreeGrafter"/>
</dbReference>
<dbReference type="Proteomes" id="UP000675994">
    <property type="component" value="Chromosome"/>
</dbReference>
<dbReference type="PANTHER" id="PTHR11070">
    <property type="entry name" value="UVRD / RECB / PCRA DNA HELICASE FAMILY MEMBER"/>
    <property type="match status" value="1"/>
</dbReference>
<dbReference type="GO" id="GO:0000725">
    <property type="term" value="P:recombinational repair"/>
    <property type="evidence" value="ECO:0007669"/>
    <property type="project" value="TreeGrafter"/>
</dbReference>
<name>A0AAQ0D622_9STAP</name>
<dbReference type="RefSeq" id="WP_212574631.1">
    <property type="nucleotide sequence ID" value="NZ_CP063367.1"/>
</dbReference>